<feature type="transmembrane region" description="Helical" evidence="7">
    <location>
        <begin position="156"/>
        <end position="184"/>
    </location>
</feature>
<dbReference type="SUPFAM" id="SSF161098">
    <property type="entry name" value="MetI-like"/>
    <property type="match status" value="1"/>
</dbReference>
<evidence type="ECO:0000256" key="4">
    <source>
        <dbReference type="ARBA" id="ARBA00022692"/>
    </source>
</evidence>
<dbReference type="EMBL" id="JBBPCC010000004">
    <property type="protein sequence ID" value="MEK8127972.1"/>
    <property type="molecule type" value="Genomic_DNA"/>
</dbReference>
<proteinExistence type="inferred from homology"/>
<dbReference type="Pfam" id="PF00528">
    <property type="entry name" value="BPD_transp_1"/>
    <property type="match status" value="1"/>
</dbReference>
<feature type="transmembrane region" description="Helical" evidence="7">
    <location>
        <begin position="109"/>
        <end position="126"/>
    </location>
</feature>
<protein>
    <submittedName>
        <fullName evidence="9">Sugar ABC transporter permease</fullName>
    </submittedName>
</protein>
<keyword evidence="3" id="KW-1003">Cell membrane</keyword>
<feature type="transmembrane region" description="Helical" evidence="7">
    <location>
        <begin position="12"/>
        <end position="34"/>
    </location>
</feature>
<organism evidence="9 10">
    <name type="scientific">Paenibacillus filicis</name>
    <dbReference type="NCBI Taxonomy" id="669464"/>
    <lineage>
        <taxon>Bacteria</taxon>
        <taxon>Bacillati</taxon>
        <taxon>Bacillota</taxon>
        <taxon>Bacilli</taxon>
        <taxon>Bacillales</taxon>
        <taxon>Paenibacillaceae</taxon>
        <taxon>Paenibacillus</taxon>
    </lineage>
</organism>
<evidence type="ECO:0000256" key="3">
    <source>
        <dbReference type="ARBA" id="ARBA00022475"/>
    </source>
</evidence>
<dbReference type="PANTHER" id="PTHR30193">
    <property type="entry name" value="ABC TRANSPORTER PERMEASE PROTEIN"/>
    <property type="match status" value="1"/>
</dbReference>
<dbReference type="RefSeq" id="WP_341415036.1">
    <property type="nucleotide sequence ID" value="NZ_JBBPCC010000004.1"/>
</dbReference>
<dbReference type="InterPro" id="IPR035906">
    <property type="entry name" value="MetI-like_sf"/>
</dbReference>
<feature type="transmembrane region" description="Helical" evidence="7">
    <location>
        <begin position="232"/>
        <end position="253"/>
    </location>
</feature>
<dbReference type="InterPro" id="IPR000515">
    <property type="entry name" value="MetI-like"/>
</dbReference>
<name>A0ABU9DGG9_9BACL</name>
<dbReference type="PROSITE" id="PS50928">
    <property type="entry name" value="ABC_TM1"/>
    <property type="match status" value="1"/>
</dbReference>
<gene>
    <name evidence="9" type="ORF">WMW72_08675</name>
</gene>
<accession>A0ABU9DGG9</accession>
<dbReference type="CDD" id="cd06261">
    <property type="entry name" value="TM_PBP2"/>
    <property type="match status" value="1"/>
</dbReference>
<sequence>MNRNRVFSWDRATYFLFTLPAVALYSVFFVYAVIVGINYSFTDWNGISKGYQYIGFDNYTSLFQNPNFWQSLQITGKYAVMLVIGVMLLSLILALSLNSLRFFKTLVKSVYFLPAMISAVTLSLIWDQMFYRLTPKIGEALNIAALMQSPLASPKYALIAIVLVNIWQAVALPTLIFIAGLQSVPEELYESARMDGATTWGRFRFITLPFLVPTITVNMVLAIKAGVTSFDYAYTLTGGGPIKASNLIGIMIYNDAFQNMKFAMANAESVVLFVIIALLSFVQIWVSRKGGVNA</sequence>
<evidence type="ECO:0000256" key="2">
    <source>
        <dbReference type="ARBA" id="ARBA00022448"/>
    </source>
</evidence>
<comment type="subcellular location">
    <subcellularLocation>
        <location evidence="1 7">Cell membrane</location>
        <topology evidence="1 7">Multi-pass membrane protein</topology>
    </subcellularLocation>
</comment>
<feature type="domain" description="ABC transmembrane type-1" evidence="8">
    <location>
        <begin position="72"/>
        <end position="283"/>
    </location>
</feature>
<comment type="caution">
    <text evidence="9">The sequence shown here is derived from an EMBL/GenBank/DDBJ whole genome shotgun (WGS) entry which is preliminary data.</text>
</comment>
<evidence type="ECO:0000259" key="8">
    <source>
        <dbReference type="PROSITE" id="PS50928"/>
    </source>
</evidence>
<evidence type="ECO:0000256" key="7">
    <source>
        <dbReference type="RuleBase" id="RU363032"/>
    </source>
</evidence>
<feature type="transmembrane region" description="Helical" evidence="7">
    <location>
        <begin position="265"/>
        <end position="286"/>
    </location>
</feature>
<feature type="transmembrane region" description="Helical" evidence="7">
    <location>
        <begin position="205"/>
        <end position="226"/>
    </location>
</feature>
<keyword evidence="6 7" id="KW-0472">Membrane</keyword>
<dbReference type="Proteomes" id="UP001469365">
    <property type="component" value="Unassembled WGS sequence"/>
</dbReference>
<feature type="transmembrane region" description="Helical" evidence="7">
    <location>
        <begin position="78"/>
        <end position="97"/>
    </location>
</feature>
<dbReference type="Gene3D" id="1.10.3720.10">
    <property type="entry name" value="MetI-like"/>
    <property type="match status" value="1"/>
</dbReference>
<keyword evidence="4 7" id="KW-0812">Transmembrane</keyword>
<evidence type="ECO:0000256" key="1">
    <source>
        <dbReference type="ARBA" id="ARBA00004651"/>
    </source>
</evidence>
<evidence type="ECO:0000256" key="6">
    <source>
        <dbReference type="ARBA" id="ARBA00023136"/>
    </source>
</evidence>
<evidence type="ECO:0000256" key="5">
    <source>
        <dbReference type="ARBA" id="ARBA00022989"/>
    </source>
</evidence>
<dbReference type="PANTHER" id="PTHR30193:SF37">
    <property type="entry name" value="INNER MEMBRANE ABC TRANSPORTER PERMEASE PROTEIN YCJO"/>
    <property type="match status" value="1"/>
</dbReference>
<keyword evidence="10" id="KW-1185">Reference proteome</keyword>
<dbReference type="InterPro" id="IPR051393">
    <property type="entry name" value="ABC_transporter_permease"/>
</dbReference>
<reference evidence="9 10" key="1">
    <citation type="submission" date="2024-04" db="EMBL/GenBank/DDBJ databases">
        <title>draft genome sequnece of Paenibacillus filicis.</title>
        <authorList>
            <person name="Kim D.-U."/>
        </authorList>
    </citation>
    <scope>NUCLEOTIDE SEQUENCE [LARGE SCALE GENOMIC DNA]</scope>
    <source>
        <strain evidence="9 10">KACC14197</strain>
    </source>
</reference>
<keyword evidence="2 7" id="KW-0813">Transport</keyword>
<evidence type="ECO:0000313" key="10">
    <source>
        <dbReference type="Proteomes" id="UP001469365"/>
    </source>
</evidence>
<evidence type="ECO:0000313" key="9">
    <source>
        <dbReference type="EMBL" id="MEK8127972.1"/>
    </source>
</evidence>
<keyword evidence="5 7" id="KW-1133">Transmembrane helix</keyword>
<comment type="similarity">
    <text evidence="7">Belongs to the binding-protein-dependent transport system permease family.</text>
</comment>